<dbReference type="NCBIfam" id="NF033855">
    <property type="entry name" value="tRNA_MNMC2"/>
    <property type="match status" value="1"/>
</dbReference>
<keyword evidence="3 10" id="KW-0285">Flavoprotein</keyword>
<dbReference type="Pfam" id="PF01266">
    <property type="entry name" value="DAO"/>
    <property type="match status" value="1"/>
</dbReference>
<comment type="subcellular location">
    <subcellularLocation>
        <location evidence="10">Cytoplasm</location>
    </subcellularLocation>
</comment>
<dbReference type="PANTHER" id="PTHR13847:SF283">
    <property type="entry name" value="TRNA 5-METHYLAMINOMETHYL-2-THIOURIDINE BIOSYNTHESIS BIFUNCTIONAL PROTEIN MNMC"/>
    <property type="match status" value="1"/>
</dbReference>
<dbReference type="GO" id="GO:0032259">
    <property type="term" value="P:methylation"/>
    <property type="evidence" value="ECO:0007669"/>
    <property type="project" value="UniProtKB-KW"/>
</dbReference>
<dbReference type="Gene3D" id="3.30.9.10">
    <property type="entry name" value="D-Amino Acid Oxidase, subunit A, domain 2"/>
    <property type="match status" value="1"/>
</dbReference>
<comment type="cofactor">
    <cofactor evidence="10">
        <name>FAD</name>
        <dbReference type="ChEBI" id="CHEBI:57692"/>
    </cofactor>
</comment>
<dbReference type="GO" id="GO:0005737">
    <property type="term" value="C:cytoplasm"/>
    <property type="evidence" value="ECO:0007669"/>
    <property type="project" value="UniProtKB-SubCell"/>
</dbReference>
<dbReference type="NCBIfam" id="TIGR03197">
    <property type="entry name" value="MnmC_Cterm"/>
    <property type="match status" value="1"/>
</dbReference>
<dbReference type="PANTHER" id="PTHR13847">
    <property type="entry name" value="SARCOSINE DEHYDROGENASE-RELATED"/>
    <property type="match status" value="1"/>
</dbReference>
<keyword evidence="4 10" id="KW-0808">Transferase</keyword>
<dbReference type="EC" id="2.1.1.61" evidence="10"/>
<feature type="region of interest" description="FAD-dependent cmnm(5)s(2)U34 oxidoreductase" evidence="10">
    <location>
        <begin position="292"/>
        <end position="691"/>
    </location>
</feature>
<dbReference type="AlphaFoldDB" id="A0A5R9IHG6"/>
<dbReference type="Gene3D" id="3.50.50.60">
    <property type="entry name" value="FAD/NAD(P)-binding domain"/>
    <property type="match status" value="1"/>
</dbReference>
<dbReference type="Proteomes" id="UP000307790">
    <property type="component" value="Unassembled WGS sequence"/>
</dbReference>
<dbReference type="InterPro" id="IPR047785">
    <property type="entry name" value="tRNA_MNMC2"/>
</dbReference>
<feature type="domain" description="FAD dependent oxidoreductase" evidence="11">
    <location>
        <begin position="289"/>
        <end position="656"/>
    </location>
</feature>
<dbReference type="SUPFAM" id="SSF51905">
    <property type="entry name" value="FAD/NAD(P)-binding domain"/>
    <property type="match status" value="1"/>
</dbReference>
<keyword evidence="6 10" id="KW-0819">tRNA processing</keyword>
<keyword evidence="2 10" id="KW-0489">Methyltransferase</keyword>
<evidence type="ECO:0000256" key="9">
    <source>
        <dbReference type="ARBA" id="ARBA00023268"/>
    </source>
</evidence>
<comment type="caution">
    <text evidence="13">The sequence shown here is derived from an EMBL/GenBank/DDBJ whole genome shotgun (WGS) entry which is preliminary data.</text>
</comment>
<dbReference type="GO" id="GO:0004808">
    <property type="term" value="F:tRNA (5-methylaminomethyl-2-thiouridylate)(34)-methyltransferase activity"/>
    <property type="evidence" value="ECO:0007669"/>
    <property type="project" value="UniProtKB-EC"/>
</dbReference>
<comment type="function">
    <text evidence="10">Catalyzes the last two steps in the biosynthesis of 5-methylaminomethyl-2-thiouridine (mnm(5)s(2)U) at the wobble position (U34) in tRNA. Catalyzes the FAD-dependent demodification of cmnm(5)s(2)U34 to nm(5)s(2)U34, followed by the transfer of a methyl group from S-adenosyl-L-methionine to nm(5)s(2)U34, to form mnm(5)s(2)U34.</text>
</comment>
<evidence type="ECO:0000256" key="5">
    <source>
        <dbReference type="ARBA" id="ARBA00022691"/>
    </source>
</evidence>
<dbReference type="OrthoDB" id="9786494at2"/>
<evidence type="ECO:0000313" key="14">
    <source>
        <dbReference type="Proteomes" id="UP000307790"/>
    </source>
</evidence>
<dbReference type="EC" id="1.5.-.-" evidence="10"/>
<dbReference type="InterPro" id="IPR036188">
    <property type="entry name" value="FAD/NAD-bd_sf"/>
</dbReference>
<feature type="domain" description="MnmC-like methyltransferase" evidence="12">
    <location>
        <begin position="139"/>
        <end position="264"/>
    </location>
</feature>
<evidence type="ECO:0000256" key="7">
    <source>
        <dbReference type="ARBA" id="ARBA00022827"/>
    </source>
</evidence>
<keyword evidence="9 10" id="KW-0511">Multifunctional enzyme</keyword>
<keyword evidence="1 10" id="KW-0963">Cytoplasm</keyword>
<dbReference type="Gene3D" id="3.40.50.150">
    <property type="entry name" value="Vaccinia Virus protein VP39"/>
    <property type="match status" value="1"/>
</dbReference>
<evidence type="ECO:0000256" key="8">
    <source>
        <dbReference type="ARBA" id="ARBA00023002"/>
    </source>
</evidence>
<dbReference type="Pfam" id="PF05430">
    <property type="entry name" value="Methyltransf_30"/>
    <property type="match status" value="1"/>
</dbReference>
<evidence type="ECO:0000256" key="3">
    <source>
        <dbReference type="ARBA" id="ARBA00022630"/>
    </source>
</evidence>
<comment type="catalytic activity">
    <reaction evidence="10">
        <text>5-aminomethyl-2-thiouridine(34) in tRNA + S-adenosyl-L-methionine = 5-methylaminomethyl-2-thiouridine(34) in tRNA + S-adenosyl-L-homocysteine + H(+)</text>
        <dbReference type="Rhea" id="RHEA:19569"/>
        <dbReference type="Rhea" id="RHEA-COMP:10195"/>
        <dbReference type="Rhea" id="RHEA-COMP:10197"/>
        <dbReference type="ChEBI" id="CHEBI:15378"/>
        <dbReference type="ChEBI" id="CHEBI:57856"/>
        <dbReference type="ChEBI" id="CHEBI:59789"/>
        <dbReference type="ChEBI" id="CHEBI:74454"/>
        <dbReference type="ChEBI" id="CHEBI:74455"/>
        <dbReference type="EC" id="2.1.1.61"/>
    </reaction>
</comment>
<dbReference type="InterPro" id="IPR029063">
    <property type="entry name" value="SAM-dependent_MTases_sf"/>
</dbReference>
<evidence type="ECO:0000256" key="4">
    <source>
        <dbReference type="ARBA" id="ARBA00022679"/>
    </source>
</evidence>
<dbReference type="EMBL" id="VCBC01000015">
    <property type="protein sequence ID" value="TLU61598.1"/>
    <property type="molecule type" value="Genomic_DNA"/>
</dbReference>
<evidence type="ECO:0000256" key="6">
    <source>
        <dbReference type="ARBA" id="ARBA00022694"/>
    </source>
</evidence>
<comment type="similarity">
    <text evidence="10">In the C-terminal section; belongs to the DAO family.</text>
</comment>
<keyword evidence="14" id="KW-1185">Reference proteome</keyword>
<keyword evidence="8 10" id="KW-0560">Oxidoreductase</keyword>
<dbReference type="InterPro" id="IPR023032">
    <property type="entry name" value="tRNA_MAMT_biosynth_bifunc_MnmC"/>
</dbReference>
<accession>A0A5R9IHG6</accession>
<dbReference type="NCBIfam" id="NF002481">
    <property type="entry name" value="PRK01747.1-2"/>
    <property type="match status" value="1"/>
</dbReference>
<gene>
    <name evidence="10 13" type="primary">mnmC</name>
    <name evidence="13" type="ORF">FE810_13855</name>
</gene>
<dbReference type="GO" id="GO:0050660">
    <property type="term" value="F:flavin adenine dinucleotide binding"/>
    <property type="evidence" value="ECO:0007669"/>
    <property type="project" value="UniProtKB-UniRule"/>
</dbReference>
<dbReference type="InterPro" id="IPR006076">
    <property type="entry name" value="FAD-dep_OxRdtase"/>
</dbReference>
<keyword evidence="5 10" id="KW-0949">S-adenosyl-L-methionine</keyword>
<evidence type="ECO:0000259" key="11">
    <source>
        <dbReference type="Pfam" id="PF01266"/>
    </source>
</evidence>
<dbReference type="GO" id="GO:0016645">
    <property type="term" value="F:oxidoreductase activity, acting on the CH-NH group of donors"/>
    <property type="evidence" value="ECO:0007669"/>
    <property type="project" value="InterPro"/>
</dbReference>
<evidence type="ECO:0000313" key="13">
    <source>
        <dbReference type="EMBL" id="TLU61598.1"/>
    </source>
</evidence>
<dbReference type="HAMAP" id="MF_01102">
    <property type="entry name" value="MnmC"/>
    <property type="match status" value="1"/>
</dbReference>
<feature type="region of interest" description="tRNA (mnm(5)s(2)U34)-methyltransferase" evidence="10">
    <location>
        <begin position="1"/>
        <end position="266"/>
    </location>
</feature>
<comment type="similarity">
    <text evidence="10">In the N-terminal section; belongs to the methyltransferase superfamily. tRNA (mnm(5)s(2)U34)-methyltransferase family.</text>
</comment>
<protein>
    <recommendedName>
        <fullName evidence="10">tRNA 5-methylaminomethyl-2-thiouridine biosynthesis bifunctional protein MnmC</fullName>
        <shortName evidence="10">tRNA mnm(5)s(2)U biosynthesis bifunctional protein</shortName>
    </recommendedName>
    <domain>
        <recommendedName>
            <fullName evidence="10">tRNA (mnm(5)s(2)U34)-methyltransferase</fullName>
            <ecNumber evidence="10">2.1.1.61</ecNumber>
        </recommendedName>
    </domain>
    <domain>
        <recommendedName>
            <fullName evidence="10">FAD-dependent cmnm(5)s(2)U34 oxidoreductase</fullName>
            <ecNumber evidence="10">1.5.-.-</ecNumber>
        </recommendedName>
    </domain>
</protein>
<organism evidence="13 14">
    <name type="scientific">Thalassotalea litorea</name>
    <dbReference type="NCBI Taxonomy" id="2020715"/>
    <lineage>
        <taxon>Bacteria</taxon>
        <taxon>Pseudomonadati</taxon>
        <taxon>Pseudomonadota</taxon>
        <taxon>Gammaproteobacteria</taxon>
        <taxon>Alteromonadales</taxon>
        <taxon>Colwelliaceae</taxon>
        <taxon>Thalassotalea</taxon>
    </lineage>
</organism>
<evidence type="ECO:0000259" key="12">
    <source>
        <dbReference type="Pfam" id="PF05430"/>
    </source>
</evidence>
<proteinExistence type="inferred from homology"/>
<dbReference type="GO" id="GO:0002098">
    <property type="term" value="P:tRNA wobble uridine modification"/>
    <property type="evidence" value="ECO:0007669"/>
    <property type="project" value="TreeGrafter"/>
</dbReference>
<evidence type="ECO:0000256" key="10">
    <source>
        <dbReference type="HAMAP-Rule" id="MF_01102"/>
    </source>
</evidence>
<evidence type="ECO:0000256" key="2">
    <source>
        <dbReference type="ARBA" id="ARBA00022603"/>
    </source>
</evidence>
<dbReference type="InterPro" id="IPR017610">
    <property type="entry name" value="tRNA_S-uridine_synth_MnmC_C"/>
</dbReference>
<evidence type="ECO:0000256" key="1">
    <source>
        <dbReference type="ARBA" id="ARBA00022490"/>
    </source>
</evidence>
<sequence>MEPHKFIRDKTPLSKIKTAQIEFDTNGLPYSSQFDDIYFDYQDGCSQSVQVFIEGNELEKQWLNYEPIKSVENNSANTPAPFVIGETGFGSGLNFFLTLQRFQTFCEHHAPDWDLLFISTEKYPMTLEDFSRALALWPELQPLSQEFLSKYHIDEQQQILEVRLLDGKVNVQIHLQDATAALAKLNPESFAYVDAWFLDGFAPKKNPEMWHQGLFMQLGRLSMPGTTLATFTVAGIVRRGLEKQGFAVTRKKHQQHKSQTLVATYTGHAKAPQVNGYKRRISPDKPQHVTIVGGGLASACAAYSLVKRGIKVNVFCQDEALAQGASANAVGAIYPLLHQQKDEISEFYQAGFAYAVDFYQELLNQGFDYSHGFDGLIEVAYKEALQKRLEVFKNQPVWPETLISVVDSTQSSQLSGIKLDFPGLWIPKAGWVSPPELVRAIFAAAQNLGQCKIKYNTQVQAINKMDNGRFLLATNKGQKQIQTLILCTGADTLQLEIADALPLSVVRGQVSQLQTTALSENLKAVICHKGYLTPALDNKHCIGATFDKNDDDTATRAKDDAYNLNTLTGLLGNIGQWTSEDIQGAKARLRCCTPDHLPVVGAMPDIEQHKRVYQHISKDKNWRFEQHPPVTQGLYVLTGMGARGLCSAPLLAEILACELTNEVYPLSAEQLFQLAPNRFIIRDMIRRQGND</sequence>
<reference evidence="13 14" key="1">
    <citation type="submission" date="2019-05" db="EMBL/GenBank/DDBJ databases">
        <title>Genome sequences of Thalassotalea litorea 1K03283.</title>
        <authorList>
            <person name="Zhang D."/>
        </authorList>
    </citation>
    <scope>NUCLEOTIDE SEQUENCE [LARGE SCALE GENOMIC DNA]</scope>
    <source>
        <strain evidence="13 14">MCCC 1K03283</strain>
    </source>
</reference>
<name>A0A5R9IHG6_9GAMM</name>
<dbReference type="InterPro" id="IPR008471">
    <property type="entry name" value="MnmC-like_methylTransf"/>
</dbReference>
<keyword evidence="7 10" id="KW-0274">FAD</keyword>